<dbReference type="EMBL" id="UINC01101648">
    <property type="protein sequence ID" value="SVC62623.1"/>
    <property type="molecule type" value="Genomic_DNA"/>
</dbReference>
<protein>
    <recommendedName>
        <fullName evidence="1">Beta-ketoacyl synthase-like N-terminal domain-containing protein</fullName>
    </recommendedName>
</protein>
<dbReference type="AlphaFoldDB" id="A0A382NN36"/>
<feature type="non-terminal residue" evidence="2">
    <location>
        <position position="1"/>
    </location>
</feature>
<evidence type="ECO:0000313" key="2">
    <source>
        <dbReference type="EMBL" id="SVC62623.1"/>
    </source>
</evidence>
<accession>A0A382NN36</accession>
<evidence type="ECO:0000259" key="1">
    <source>
        <dbReference type="Pfam" id="PF13723"/>
    </source>
</evidence>
<feature type="domain" description="Beta-ketoacyl synthase-like N-terminal" evidence="1">
    <location>
        <begin position="1"/>
        <end position="116"/>
    </location>
</feature>
<dbReference type="Pfam" id="PF13723">
    <property type="entry name" value="Ketoacyl-synt_2"/>
    <property type="match status" value="1"/>
</dbReference>
<reference evidence="2" key="1">
    <citation type="submission" date="2018-05" db="EMBL/GenBank/DDBJ databases">
        <authorList>
            <person name="Lanie J.A."/>
            <person name="Ng W.-L."/>
            <person name="Kazmierczak K.M."/>
            <person name="Andrzejewski T.M."/>
            <person name="Davidsen T.M."/>
            <person name="Wayne K.J."/>
            <person name="Tettelin H."/>
            <person name="Glass J.I."/>
            <person name="Rusch D."/>
            <person name="Podicherti R."/>
            <person name="Tsui H.-C.T."/>
            <person name="Winkler M.E."/>
        </authorList>
    </citation>
    <scope>NUCLEOTIDE SEQUENCE</scope>
</reference>
<sequence>GYWSIATGCRQSLNSMSAFDLTTSVALLEAMIFCNSEQRPILMVLFDIVPPDKIRDIVPITDSFAAALVLSPGSDTTNTKVDNQPTITLSLSSGLTEWPTMNWLQNNSALDQLYNSNPSARVLALLELINRGGSSMTTMPVGEDTSLSVSVAYR</sequence>
<organism evidence="2">
    <name type="scientific">marine metagenome</name>
    <dbReference type="NCBI Taxonomy" id="408172"/>
    <lineage>
        <taxon>unclassified sequences</taxon>
        <taxon>metagenomes</taxon>
        <taxon>ecological metagenomes</taxon>
    </lineage>
</organism>
<proteinExistence type="predicted"/>
<gene>
    <name evidence="2" type="ORF">METZ01_LOCUS315477</name>
</gene>
<name>A0A382NN36_9ZZZZ</name>
<dbReference type="InterPro" id="IPR014030">
    <property type="entry name" value="Ketoacyl_synth_N"/>
</dbReference>